<dbReference type="Proteomes" id="UP000596742">
    <property type="component" value="Unassembled WGS sequence"/>
</dbReference>
<evidence type="ECO:0000313" key="1">
    <source>
        <dbReference type="EMBL" id="VDI01612.1"/>
    </source>
</evidence>
<gene>
    <name evidence="1" type="ORF">MGAL_10B040880</name>
</gene>
<accession>A0A8B6C7T9</accession>
<dbReference type="AlphaFoldDB" id="A0A8B6C7T9"/>
<comment type="caution">
    <text evidence="1">The sequence shown here is derived from an EMBL/GenBank/DDBJ whole genome shotgun (WGS) entry which is preliminary data.</text>
</comment>
<evidence type="ECO:0000313" key="2">
    <source>
        <dbReference type="Proteomes" id="UP000596742"/>
    </source>
</evidence>
<organism evidence="1 2">
    <name type="scientific">Mytilus galloprovincialis</name>
    <name type="common">Mediterranean mussel</name>
    <dbReference type="NCBI Taxonomy" id="29158"/>
    <lineage>
        <taxon>Eukaryota</taxon>
        <taxon>Metazoa</taxon>
        <taxon>Spiralia</taxon>
        <taxon>Lophotrochozoa</taxon>
        <taxon>Mollusca</taxon>
        <taxon>Bivalvia</taxon>
        <taxon>Autobranchia</taxon>
        <taxon>Pteriomorphia</taxon>
        <taxon>Mytilida</taxon>
        <taxon>Mytiloidea</taxon>
        <taxon>Mytilidae</taxon>
        <taxon>Mytilinae</taxon>
        <taxon>Mytilus</taxon>
    </lineage>
</organism>
<dbReference type="Gene3D" id="1.10.533.10">
    <property type="entry name" value="Death Domain, Fas"/>
    <property type="match status" value="2"/>
</dbReference>
<protein>
    <recommendedName>
        <fullName evidence="3">Death domain-containing protein</fullName>
    </recommendedName>
</protein>
<keyword evidence="2" id="KW-1185">Reference proteome</keyword>
<evidence type="ECO:0008006" key="3">
    <source>
        <dbReference type="Google" id="ProtNLM"/>
    </source>
</evidence>
<proteinExistence type="predicted"/>
<dbReference type="CDD" id="cd01670">
    <property type="entry name" value="Death"/>
    <property type="match status" value="1"/>
</dbReference>
<dbReference type="SUPFAM" id="SSF47986">
    <property type="entry name" value="DEATH domain"/>
    <property type="match status" value="1"/>
</dbReference>
<reference evidence="1" key="1">
    <citation type="submission" date="2018-11" db="EMBL/GenBank/DDBJ databases">
        <authorList>
            <person name="Alioto T."/>
            <person name="Alioto T."/>
        </authorList>
    </citation>
    <scope>NUCLEOTIDE SEQUENCE</scope>
</reference>
<name>A0A8B6C7T9_MYTGA</name>
<dbReference type="InterPro" id="IPR011029">
    <property type="entry name" value="DEATH-like_dom_sf"/>
</dbReference>
<dbReference type="OrthoDB" id="6145261at2759"/>
<sequence length="322" mass="36498">MQEIDQNLKSLSNSIEDNEEANLALCKIDRIVSKVTQTQKKSEILCDKLCEGLEKVQLPKTASTLPSELKEFCKRIKQSVGQEYRHLGSFLGLEHDVLKRIEEDYSEADECLEPIILEWCRREENPSMDKIVTACHTVNPDILNCKPLPIPLKEVLLKNYNFFYDEMHEIAVLPHLVSSGILTLKLQRYILKPQTRDQRLSRLIEALCTRENGLDELITALEKSEQLHVSTVLKDAVPDSILDEDPIGNIECYNEKCTPSRSVSENNPLISRRHNSFSNETDVDDGRSCISDISFTSGSSNLEPQAILSQIAELLLKAGFKQ</sequence>
<dbReference type="EMBL" id="UYJE01001365">
    <property type="protein sequence ID" value="VDI01612.1"/>
    <property type="molecule type" value="Genomic_DNA"/>
</dbReference>
<dbReference type="CDD" id="cd01671">
    <property type="entry name" value="CARD"/>
    <property type="match status" value="1"/>
</dbReference>